<evidence type="ECO:0000313" key="3">
    <source>
        <dbReference type="Proteomes" id="UP000283387"/>
    </source>
</evidence>
<proteinExistence type="predicted"/>
<dbReference type="EMBL" id="RAPN01000001">
    <property type="protein sequence ID" value="RKD89964.1"/>
    <property type="molecule type" value="Genomic_DNA"/>
</dbReference>
<comment type="caution">
    <text evidence="2">The sequence shown here is derived from an EMBL/GenBank/DDBJ whole genome shotgun (WGS) entry which is preliminary data.</text>
</comment>
<evidence type="ECO:0000313" key="2">
    <source>
        <dbReference type="EMBL" id="RKD89964.1"/>
    </source>
</evidence>
<dbReference type="PANTHER" id="PTHR24104:SF25">
    <property type="entry name" value="PROTEIN LIN-41"/>
    <property type="match status" value="1"/>
</dbReference>
<keyword evidence="1" id="KW-0472">Membrane</keyword>
<dbReference type="PANTHER" id="PTHR24104">
    <property type="entry name" value="E3 UBIQUITIN-PROTEIN LIGASE NHLRC1-RELATED"/>
    <property type="match status" value="1"/>
</dbReference>
<dbReference type="Proteomes" id="UP000283387">
    <property type="component" value="Unassembled WGS sequence"/>
</dbReference>
<dbReference type="SUPFAM" id="SSF101898">
    <property type="entry name" value="NHL repeat"/>
    <property type="match status" value="1"/>
</dbReference>
<dbReference type="InterPro" id="IPR011042">
    <property type="entry name" value="6-blade_b-propeller_TolB-like"/>
</dbReference>
<dbReference type="RefSeq" id="WP_120271407.1">
    <property type="nucleotide sequence ID" value="NZ_RAPN01000001.1"/>
</dbReference>
<sequence length="322" mass="35492">MKTRKLINIILIVVAVAIAVIIGRDFISNRAGKSVKNPYELDLSQFAKVDSSEILYKEVKAIQLNAKEVDAISIFNDTIYVAADSTILLLNTDGLILKKIAIPTKATALAVDDAVLVALKNRIIKLTKTGDVLADWPDMGPRSVITSLAVDSDHLYVADAGNRVVLDYTKSGALSQMLGERNEEKGLEGFTVPSPYFDVAISEEGYLWAVDPGRHSLINFNVDGSLRTSWQHSSANTEGFSGCCNPAHMCLMEGDRFVTSEKGIVRVKIYDQHGKYLGVVAAPNQFDEYSEAPDICVDSEGRVLLLDFSRKQIRFFQLKKEE</sequence>
<reference evidence="2 3" key="1">
    <citation type="submission" date="2018-09" db="EMBL/GenBank/DDBJ databases">
        <title>Genomic Encyclopedia of Archaeal and Bacterial Type Strains, Phase II (KMG-II): from individual species to whole genera.</title>
        <authorList>
            <person name="Goeker M."/>
        </authorList>
    </citation>
    <scope>NUCLEOTIDE SEQUENCE [LARGE SCALE GENOMIC DNA]</scope>
    <source>
        <strain evidence="2 3">DSM 27148</strain>
    </source>
</reference>
<gene>
    <name evidence="2" type="ORF">BC643_0298</name>
</gene>
<dbReference type="Gene3D" id="2.120.10.30">
    <property type="entry name" value="TolB, C-terminal domain"/>
    <property type="match status" value="2"/>
</dbReference>
<dbReference type="InterPro" id="IPR050952">
    <property type="entry name" value="TRIM-NHL_E3_ligases"/>
</dbReference>
<dbReference type="GO" id="GO:0008270">
    <property type="term" value="F:zinc ion binding"/>
    <property type="evidence" value="ECO:0007669"/>
    <property type="project" value="UniProtKB-KW"/>
</dbReference>
<evidence type="ECO:0008006" key="4">
    <source>
        <dbReference type="Google" id="ProtNLM"/>
    </source>
</evidence>
<keyword evidence="1" id="KW-1133">Transmembrane helix</keyword>
<keyword evidence="1" id="KW-0812">Transmembrane</keyword>
<keyword evidence="3" id="KW-1185">Reference proteome</keyword>
<organism evidence="2 3">
    <name type="scientific">Mangrovibacterium diazotrophicum</name>
    <dbReference type="NCBI Taxonomy" id="1261403"/>
    <lineage>
        <taxon>Bacteria</taxon>
        <taxon>Pseudomonadati</taxon>
        <taxon>Bacteroidota</taxon>
        <taxon>Bacteroidia</taxon>
        <taxon>Marinilabiliales</taxon>
        <taxon>Prolixibacteraceae</taxon>
        <taxon>Mangrovibacterium</taxon>
    </lineage>
</organism>
<evidence type="ECO:0000256" key="1">
    <source>
        <dbReference type="SAM" id="Phobius"/>
    </source>
</evidence>
<dbReference type="AlphaFoldDB" id="A0A419W3F4"/>
<feature type="transmembrane region" description="Helical" evidence="1">
    <location>
        <begin position="6"/>
        <end position="27"/>
    </location>
</feature>
<protein>
    <recommendedName>
        <fullName evidence="4">NHL repeat-containing protein</fullName>
    </recommendedName>
</protein>
<dbReference type="OrthoDB" id="1114659at2"/>
<accession>A0A419W3F4</accession>
<name>A0A419W3F4_9BACT</name>